<evidence type="ECO:0000313" key="17">
    <source>
        <dbReference type="Proteomes" id="UP000308365"/>
    </source>
</evidence>
<organism evidence="16 17">
    <name type="scientific">Monodon monoceros</name>
    <name type="common">Narwhal</name>
    <name type="synonym">Ceratodon monodon</name>
    <dbReference type="NCBI Taxonomy" id="40151"/>
    <lineage>
        <taxon>Eukaryota</taxon>
        <taxon>Metazoa</taxon>
        <taxon>Chordata</taxon>
        <taxon>Craniata</taxon>
        <taxon>Vertebrata</taxon>
        <taxon>Euteleostomi</taxon>
        <taxon>Mammalia</taxon>
        <taxon>Eutheria</taxon>
        <taxon>Laurasiatheria</taxon>
        <taxon>Artiodactyla</taxon>
        <taxon>Whippomorpha</taxon>
        <taxon>Cetacea</taxon>
        <taxon>Odontoceti</taxon>
        <taxon>Monodontidae</taxon>
        <taxon>Monodon</taxon>
    </lineage>
</organism>
<feature type="compositionally biased region" description="Polar residues" evidence="14">
    <location>
        <begin position="784"/>
        <end position="801"/>
    </location>
</feature>
<evidence type="ECO:0000256" key="4">
    <source>
        <dbReference type="ARBA" id="ARBA00022606"/>
    </source>
</evidence>
<feature type="region of interest" description="Disordered" evidence="14">
    <location>
        <begin position="270"/>
        <end position="299"/>
    </location>
</feature>
<dbReference type="Gene3D" id="3.10.20.230">
    <property type="entry name" value="Doublecortin domain"/>
    <property type="match status" value="2"/>
</dbReference>
<dbReference type="InterPro" id="IPR036572">
    <property type="entry name" value="Doublecortin_dom_sf"/>
</dbReference>
<feature type="domain" description="Doublecortin" evidence="15">
    <location>
        <begin position="317"/>
        <end position="396"/>
    </location>
</feature>
<evidence type="ECO:0000256" key="12">
    <source>
        <dbReference type="ARBA" id="ARBA00065121"/>
    </source>
</evidence>
<feature type="region of interest" description="Disordered" evidence="14">
    <location>
        <begin position="1387"/>
        <end position="1587"/>
    </location>
</feature>
<sequence>MILMKRVYPTVDTSRKADLTFVSVQPFDRRVDVILNSSYQLRRPGTGLLASANLGGKEELFAIFSTSVLKCMSVCVWGGGGNSAALKVGRLPSELQIQDLLPGGPWGGPVYSEVGCEEEQSSETAETLGDSAMLGDIVTLGDTATLKDAVTLRDAVMLRGCLVLHTMNSTPRDAQAPGHRECLLPSVARTPSVTQVMPAKKITFLKRGDPQFAGVRLAVHRRAFRSFGALMDELSQRVPLSFGVRSVTTPRGLHGLSTLEQLQDGGCYVCSDKKPPKTPSGPGRPRGRSPSQQSRDFEGCCEAPGTASSCKSLRAPRRITLVKNGDPRYQQTVVLSHRNTRNLTAFLSKASDMLHFPVKQVYTTGGKKVDSLKGLLHSPSVLVCAGHEPFRPLAVEDVRRNGSEPLSGQTSRRKSGSWGPKAKQSVIHVRSRPGSRPRRFSLLLERSGLGDPSVPLQSACTCPAPDGNPQGTPGQLSPSVAGEDIEKNVRVNEDGSLSVEMKVRFHLQGEDLLLWSRRVRRASSLTAASRVGPVLGQADPLGCVWRGPPRDPSEPGAQGLGPCEAGGVGAFDRGRWQPGSRYEIWMNPLYAPQVEQTASQRRSGLPQRSHSRTPRSQGVASRKRRSKDSASPSSSDRAPEGSENNSSFCSRSLEDGVGSCGPSLASGAGESTGEGAMPGLREHRGCLKPGTRGPADAFPDSSASGRSHEESSERGELHQGRPSKKSWAATSWGATQGGGPGSPAVSPSSVRKEGPRAASGEDAGGHRPPSACASAPGRSRKQQSRAGTLSLPSVSVLSRGSQRGCPGQHHHPKDTHCPLGLPVSRPVPGPPSRGRARPDSPAPGPSESPHSCGSRASRDPGPCFSSTLYSWDTRGFSSIPITPVSNSDCASNFHPPSSPAAETEGDPEFRACSPAPTPSNTPGSFNSQADGLGEKAGGDSPKPSWPLVLPVGWPEGGRPGVHGASCCSQLGASPALGSPGGKTQSLPASQSWGGQGPFSEACSVCSRYCPMPRKPRPLGKKHPLRTLSHSEGTHSADGEPGGAEAGEEKLDVWCPRPPGSPGGAVGRAVRAVRRGGSHRGPKLGRTFQEKVSGGGDLEEQKEGGCMMLGTLPRASPGAVVRAWLSNISEEPVKYEMVDEGEDLAGRSPEGPEEDPVDQYPPDGLERSVQGRQVPLEGAASEKAEPDAALPGTGSAGPRSGEGLPCSGVSEAPTEAGKGKGAAVDRAMGQCVLPSRVSSSIHIMKALMGSRPGRPSSVPEVSSSVGRRLGRSAQALVTCLARLRFFDDDLGSPAGKVRFTDSPRYQELLSTLQALWPGSGLGHRELDSGLQELGWGQALPALGSHAAAEDFTPTSSSGVDVGSGSGGSGEGHGPCTVDCALVPERMGLPSSIPCKRPDSRISGNPEDPGNQQTSGSEAGGASSEDRSERSSGEQMLGSDLDQGVKNMMQEEGVQLEEIKEEKERAELQEEGVKGFPEEEGITGRESSGAGSQDTAGAREDKSLQEEQGDPTSATLSPPGKRESPKERPKSLRESDPDASGSQGGPNAEPSLEKLSTAAETGCGQTQAKLTQGAEERGTSTACRGPLDPDPLWVSKFLKNMEKAFMAHLATATAELQARWGLESNDLLDQMVAELQQDVGRRLQDHIEKELHKVQSRAGGTAPGPPREALLWETPLQTKQHRQHPQGLSDLSASSEHTQGRGPPSFSLEDVPTFRGALGTRLGEQVEEEGFCPCEACMRKKVAPASPRDAVRAASAPVREAFDLQQILQKKKGRCVDGETAEAAPAKRGMERDPSGTDPVRGADGGPELGSGQGPGVEVGHETLSRDEAPRGAEEGATAEKRERKTDPFVGSYPDGVGRGKQGVGREEGDPEVGSGAEDTGAGEAPGGGDPSPGGQNAGAESAEAQGADGEQQAESGGGNRGKREARPQLGLGHRQSREASRNSSPDQEGRPTPSLAPGAGSPRQRSGLSSSSASSLGNCSRLSQKSSEDEPSDRPTRSLEDQAKGVPDPETKVTGTCPESSPSEQDGAPSGSRMPERGTDEGLTPELGEEGGPAPEQGTERGSDLEAEKVVKSLASTEVMLKTLPMDRTDGFGQDDLDF</sequence>
<name>A0A4U1EZS5_MONMO</name>
<feature type="compositionally biased region" description="Low complexity" evidence="14">
    <location>
        <begin position="2040"/>
        <end position="2056"/>
    </location>
</feature>
<feature type="compositionally biased region" description="Polar residues" evidence="14">
    <location>
        <begin position="981"/>
        <end position="992"/>
    </location>
</feature>
<dbReference type="GO" id="GO:0007601">
    <property type="term" value="P:visual perception"/>
    <property type="evidence" value="ECO:0007669"/>
    <property type="project" value="UniProtKB-KW"/>
</dbReference>
<feature type="region of interest" description="Disordered" evidence="14">
    <location>
        <begin position="544"/>
        <end position="566"/>
    </location>
</feature>
<evidence type="ECO:0000313" key="16">
    <source>
        <dbReference type="EMBL" id="TKC41736.1"/>
    </source>
</evidence>
<dbReference type="EMBL" id="RWIC01000609">
    <property type="protein sequence ID" value="TKC41736.1"/>
    <property type="molecule type" value="Genomic_DNA"/>
</dbReference>
<feature type="region of interest" description="Disordered" evidence="14">
    <location>
        <begin position="397"/>
        <end position="434"/>
    </location>
</feature>
<dbReference type="FunFam" id="3.10.20.230:FF:000008">
    <property type="entry name" value="retinitis pigmentosa 1-like 1 protein"/>
    <property type="match status" value="1"/>
</dbReference>
<evidence type="ECO:0000256" key="9">
    <source>
        <dbReference type="ARBA" id="ARBA00023273"/>
    </source>
</evidence>
<feature type="region of interest" description="Disordered" evidence="14">
    <location>
        <begin position="975"/>
        <end position="995"/>
    </location>
</feature>
<comment type="function">
    <text evidence="11">Required for the differentiation of photoreceptor cells. Plays a role in the organization of outer segment of rod and cone photoreceptors.</text>
</comment>
<dbReference type="InterPro" id="IPR003533">
    <property type="entry name" value="Doublecortin_dom"/>
</dbReference>
<evidence type="ECO:0000256" key="13">
    <source>
        <dbReference type="ARBA" id="ARBA00069882"/>
    </source>
</evidence>
<evidence type="ECO:0000256" key="1">
    <source>
        <dbReference type="ARBA" id="ARBA00004430"/>
    </source>
</evidence>
<feature type="compositionally biased region" description="Polar residues" evidence="14">
    <location>
        <begin position="2012"/>
        <end position="2023"/>
    </location>
</feature>
<evidence type="ECO:0000256" key="11">
    <source>
        <dbReference type="ARBA" id="ARBA00057781"/>
    </source>
</evidence>
<feature type="compositionally biased region" description="Polar residues" evidence="14">
    <location>
        <begin position="864"/>
        <end position="890"/>
    </location>
</feature>
<keyword evidence="10" id="KW-0844">Vision</keyword>
<feature type="region of interest" description="Disordered" evidence="14">
    <location>
        <begin position="1142"/>
        <end position="1220"/>
    </location>
</feature>
<feature type="region of interest" description="Disordered" evidence="14">
    <location>
        <begin position="1074"/>
        <end position="1100"/>
    </location>
</feature>
<keyword evidence="5" id="KW-0677">Repeat</keyword>
<feature type="domain" description="Doublecortin" evidence="15">
    <location>
        <begin position="200"/>
        <end position="275"/>
    </location>
</feature>
<dbReference type="GO" id="GO:0035556">
    <property type="term" value="P:intracellular signal transduction"/>
    <property type="evidence" value="ECO:0007669"/>
    <property type="project" value="InterPro"/>
</dbReference>
<gene>
    <name evidence="16" type="ORF">EI555_014364</name>
</gene>
<dbReference type="GO" id="GO:0045494">
    <property type="term" value="P:photoreceptor cell maintenance"/>
    <property type="evidence" value="ECO:0007669"/>
    <property type="project" value="UniProtKB-ARBA"/>
</dbReference>
<feature type="compositionally biased region" description="Low complexity" evidence="14">
    <location>
        <begin position="1892"/>
        <end position="1913"/>
    </location>
</feature>
<evidence type="ECO:0000256" key="7">
    <source>
        <dbReference type="ARBA" id="ARBA00023069"/>
    </source>
</evidence>
<evidence type="ECO:0000256" key="8">
    <source>
        <dbReference type="ARBA" id="ARBA00023212"/>
    </source>
</evidence>
<accession>A0A4U1EZS5</accession>
<feature type="compositionally biased region" description="Basic and acidic residues" evidence="14">
    <location>
        <begin position="2057"/>
        <end position="2069"/>
    </location>
</feature>
<comment type="caution">
    <text evidence="16">The sequence shown here is derived from an EMBL/GenBank/DDBJ whole genome shotgun (WGS) entry which is preliminary data.</text>
</comment>
<feature type="region of interest" description="Disordered" evidence="14">
    <location>
        <begin position="1769"/>
        <end position="2069"/>
    </location>
</feature>
<dbReference type="GO" id="GO:0042461">
    <property type="term" value="P:photoreceptor cell development"/>
    <property type="evidence" value="ECO:0007669"/>
    <property type="project" value="TreeGrafter"/>
</dbReference>
<evidence type="ECO:0000256" key="10">
    <source>
        <dbReference type="ARBA" id="ARBA00023305"/>
    </source>
</evidence>
<keyword evidence="3" id="KW-0963">Cytoplasm</keyword>
<proteinExistence type="predicted"/>
<dbReference type="GO" id="GO:0005930">
    <property type="term" value="C:axoneme"/>
    <property type="evidence" value="ECO:0007669"/>
    <property type="project" value="UniProtKB-SubCell"/>
</dbReference>
<feature type="compositionally biased region" description="Low complexity" evidence="14">
    <location>
        <begin position="665"/>
        <end position="675"/>
    </location>
</feature>
<dbReference type="GO" id="GO:0001750">
    <property type="term" value="C:photoreceptor outer segment"/>
    <property type="evidence" value="ECO:0007669"/>
    <property type="project" value="UniProtKB-SubCell"/>
</dbReference>
<feature type="compositionally biased region" description="Basic and acidic residues" evidence="14">
    <location>
        <begin position="1455"/>
        <end position="1475"/>
    </location>
</feature>
<comment type="subcellular location">
    <subcellularLocation>
        <location evidence="2">Cell projection</location>
        <location evidence="2">Cilium</location>
        <location evidence="2">Photoreceptor outer segment</location>
    </subcellularLocation>
    <subcellularLocation>
        <location evidence="1">Cytoplasm</location>
        <location evidence="1">Cytoskeleton</location>
        <location evidence="1">Cilium axoneme</location>
    </subcellularLocation>
</comment>
<feature type="compositionally biased region" description="Polar residues" evidence="14">
    <location>
        <begin position="595"/>
        <end position="619"/>
    </location>
</feature>
<reference evidence="17" key="1">
    <citation type="journal article" date="2019" name="IScience">
        <title>Narwhal Genome Reveals Long-Term Low Genetic Diversity despite Current Large Abundance Size.</title>
        <authorList>
            <person name="Westbury M.V."/>
            <person name="Petersen B."/>
            <person name="Garde E."/>
            <person name="Heide-Jorgensen M.P."/>
            <person name="Lorenzen E.D."/>
        </authorList>
    </citation>
    <scope>NUCLEOTIDE SEQUENCE [LARGE SCALE GENOMIC DNA]</scope>
</reference>
<evidence type="ECO:0000256" key="6">
    <source>
        <dbReference type="ARBA" id="ARBA00022794"/>
    </source>
</evidence>
<feature type="compositionally biased region" description="Basic residues" evidence="14">
    <location>
        <begin position="1013"/>
        <end position="1024"/>
    </location>
</feature>
<feature type="compositionally biased region" description="Basic and acidic residues" evidence="14">
    <location>
        <begin position="706"/>
        <end position="719"/>
    </location>
</feature>
<feature type="compositionally biased region" description="Basic and acidic residues" evidence="14">
    <location>
        <begin position="1817"/>
        <end position="1845"/>
    </location>
</feature>
<evidence type="ECO:0000256" key="3">
    <source>
        <dbReference type="ARBA" id="ARBA00022490"/>
    </source>
</evidence>
<evidence type="ECO:0000256" key="5">
    <source>
        <dbReference type="ARBA" id="ARBA00022737"/>
    </source>
</evidence>
<feature type="compositionally biased region" description="Basic and acidic residues" evidence="14">
    <location>
        <begin position="1985"/>
        <end position="2010"/>
    </location>
</feature>
<feature type="region of interest" description="Disordered" evidence="14">
    <location>
        <begin position="595"/>
        <end position="952"/>
    </location>
</feature>
<feature type="region of interest" description="Disordered" evidence="14">
    <location>
        <begin position="1675"/>
        <end position="1709"/>
    </location>
</feature>
<dbReference type="PANTHER" id="PTHR23005">
    <property type="entry name" value="RETINITIS PIGMENTOSA 1 PROTEIN"/>
    <property type="match status" value="1"/>
</dbReference>
<feature type="compositionally biased region" description="Low complexity" evidence="14">
    <location>
        <begin position="1959"/>
        <end position="1982"/>
    </location>
</feature>
<dbReference type="SUPFAM" id="SSF89837">
    <property type="entry name" value="Doublecortin (DC)"/>
    <property type="match status" value="2"/>
</dbReference>
<dbReference type="Pfam" id="PF03607">
    <property type="entry name" value="DCX"/>
    <property type="match status" value="2"/>
</dbReference>
<comment type="subunit">
    <text evidence="12">Interacts with RP1; has a synergistic effect with RP1 in photoreceptor differentiation.</text>
</comment>
<keyword evidence="4" id="KW-0716">Sensory transduction</keyword>
<keyword evidence="6" id="KW-0970">Cilium biogenesis/degradation</keyword>
<evidence type="ECO:0000256" key="2">
    <source>
        <dbReference type="ARBA" id="ARBA00004504"/>
    </source>
</evidence>
<keyword evidence="7" id="KW-0969">Cilium</keyword>
<feature type="region of interest" description="Disordered" evidence="14">
    <location>
        <begin position="1347"/>
        <end position="1371"/>
    </location>
</feature>
<dbReference type="GO" id="GO:0060041">
    <property type="term" value="P:retina development in camera-type eye"/>
    <property type="evidence" value="ECO:0007669"/>
    <property type="project" value="TreeGrafter"/>
</dbReference>
<feature type="compositionally biased region" description="Polar residues" evidence="14">
    <location>
        <begin position="1483"/>
        <end position="1493"/>
    </location>
</feature>
<feature type="compositionally biased region" description="Gly residues" evidence="14">
    <location>
        <begin position="1801"/>
        <end position="1815"/>
    </location>
</feature>
<feature type="region of interest" description="Disordered" evidence="14">
    <location>
        <begin position="1013"/>
        <end position="1045"/>
    </location>
</feature>
<dbReference type="GO" id="GO:0035082">
    <property type="term" value="P:axoneme assembly"/>
    <property type="evidence" value="ECO:0007669"/>
    <property type="project" value="TreeGrafter"/>
</dbReference>
<feature type="compositionally biased region" description="Low complexity" evidence="14">
    <location>
        <begin position="280"/>
        <end position="291"/>
    </location>
</feature>
<keyword evidence="8" id="KW-0206">Cytoskeleton</keyword>
<dbReference type="PANTHER" id="PTHR23005:SF3">
    <property type="entry name" value="RETINITIS PIGMENTOSA 1-LIKE 1 PROTEIN"/>
    <property type="match status" value="1"/>
</dbReference>
<dbReference type="PROSITE" id="PS50309">
    <property type="entry name" value="DC"/>
    <property type="match status" value="2"/>
</dbReference>
<feature type="compositionally biased region" description="Basic and acidic residues" evidence="14">
    <location>
        <begin position="1518"/>
        <end position="1534"/>
    </location>
</feature>
<dbReference type="Proteomes" id="UP000308365">
    <property type="component" value="Unassembled WGS sequence"/>
</dbReference>
<feature type="compositionally biased region" description="Polar residues" evidence="14">
    <location>
        <begin position="918"/>
        <end position="929"/>
    </location>
</feature>
<dbReference type="FunFam" id="3.10.20.230:FF:000010">
    <property type="entry name" value="Retinitis pigmentosa 1-like 1a"/>
    <property type="match status" value="1"/>
</dbReference>
<evidence type="ECO:0000259" key="15">
    <source>
        <dbReference type="PROSITE" id="PS50309"/>
    </source>
</evidence>
<protein>
    <recommendedName>
        <fullName evidence="13">Retinitis pigmentosa 1-like 1 protein</fullName>
    </recommendedName>
</protein>
<keyword evidence="9" id="KW-0966">Cell projection</keyword>
<dbReference type="SMART" id="SM00537">
    <property type="entry name" value="DCX"/>
    <property type="match status" value="2"/>
</dbReference>
<evidence type="ECO:0000256" key="14">
    <source>
        <dbReference type="SAM" id="MobiDB-lite"/>
    </source>
</evidence>
<feature type="compositionally biased region" description="Gly residues" evidence="14">
    <location>
        <begin position="1360"/>
        <end position="1371"/>
    </location>
</feature>